<protein>
    <submittedName>
        <fullName evidence="1">RloB domain-containing protein</fullName>
    </submittedName>
</protein>
<name>A0A5P8E8L9_9BACT</name>
<sequence>MGFKVRGYTRDVPQEKVRDYSLFAIATEGTEREPDYFRLFDGIDRIKVDIIEPEVFDEENPQEKRKASSPSKVLEKVKAYIAENQLSADDGDSLWCVIDVDRWPQEQIEELHAFCAQKDNWHLVISNPSIEIWLLYHKRADLTDLGIKTAHDAKQALDKIEKGGYYYIKYLPLMLNAIENAQQADTNPDSYMPELLQTKVYQLGRALYERMGKVRFEKFVASLPNIEKEILKQKKKS</sequence>
<dbReference type="AlphaFoldDB" id="A0A5P8E8L9"/>
<dbReference type="RefSeq" id="WP_111897543.1">
    <property type="nucleotide sequence ID" value="NZ_CP033459.1"/>
</dbReference>
<accession>A0A5P8E8L9</accession>
<dbReference type="Proteomes" id="UP000249375">
    <property type="component" value="Chromosome"/>
</dbReference>
<dbReference type="KEGG" id="alq:C7Y71_009995"/>
<dbReference type="EMBL" id="CP033459">
    <property type="protein sequence ID" value="QFQ13313.1"/>
    <property type="molecule type" value="Genomic_DNA"/>
</dbReference>
<evidence type="ECO:0000313" key="1">
    <source>
        <dbReference type="EMBL" id="QFQ13313.1"/>
    </source>
</evidence>
<keyword evidence="2" id="KW-1185">Reference proteome</keyword>
<proteinExistence type="predicted"/>
<dbReference type="Pfam" id="PF13707">
    <property type="entry name" value="RloB"/>
    <property type="match status" value="1"/>
</dbReference>
<gene>
    <name evidence="1" type="ORF">C7Y71_009995</name>
</gene>
<dbReference type="OrthoDB" id="1366690at2"/>
<organism evidence="1 2">
    <name type="scientific">Pseudoprevotella muciniphila</name>
    <dbReference type="NCBI Taxonomy" id="2133944"/>
    <lineage>
        <taxon>Bacteria</taxon>
        <taxon>Pseudomonadati</taxon>
        <taxon>Bacteroidota</taxon>
        <taxon>Bacteroidia</taxon>
        <taxon>Bacteroidales</taxon>
        <taxon>Prevotellaceae</taxon>
        <taxon>Pseudoprevotella</taxon>
    </lineage>
</organism>
<dbReference type="InterPro" id="IPR025591">
    <property type="entry name" value="RloB"/>
</dbReference>
<evidence type="ECO:0000313" key="2">
    <source>
        <dbReference type="Proteomes" id="UP000249375"/>
    </source>
</evidence>
<reference evidence="1 2" key="1">
    <citation type="submission" date="2018-11" db="EMBL/GenBank/DDBJ databases">
        <authorList>
            <person name="Na S.W."/>
            <person name="Baik M."/>
        </authorList>
    </citation>
    <scope>NUCLEOTIDE SEQUENCE [LARGE SCALE GENOMIC DNA]</scope>
    <source>
        <strain evidence="1 2">E39</strain>
    </source>
</reference>